<dbReference type="AlphaFoldDB" id="A0A6J6RW53"/>
<organism evidence="1">
    <name type="scientific">freshwater metagenome</name>
    <dbReference type="NCBI Taxonomy" id="449393"/>
    <lineage>
        <taxon>unclassified sequences</taxon>
        <taxon>metagenomes</taxon>
        <taxon>ecological metagenomes</taxon>
    </lineage>
</organism>
<accession>A0A6J6RW53</accession>
<protein>
    <submittedName>
        <fullName evidence="1">Unannotated protein</fullName>
    </submittedName>
</protein>
<dbReference type="EMBL" id="CAEZXX010000193">
    <property type="protein sequence ID" value="CAB4726642.1"/>
    <property type="molecule type" value="Genomic_DNA"/>
</dbReference>
<gene>
    <name evidence="1" type="ORF">UFOPK2602_02100</name>
</gene>
<name>A0A6J6RW53_9ZZZZ</name>
<evidence type="ECO:0000313" key="1">
    <source>
        <dbReference type="EMBL" id="CAB4726642.1"/>
    </source>
</evidence>
<proteinExistence type="predicted"/>
<reference evidence="1" key="1">
    <citation type="submission" date="2020-05" db="EMBL/GenBank/DDBJ databases">
        <authorList>
            <person name="Chiriac C."/>
            <person name="Salcher M."/>
            <person name="Ghai R."/>
            <person name="Kavagutti S V."/>
        </authorList>
    </citation>
    <scope>NUCLEOTIDE SEQUENCE</scope>
</reference>
<sequence>MSDGVAIWPAVMVAGPRTSSRSRTGSSEVDVSTMSLRFRMMSVASSVTPPMVSNSCRASSKRTVVMAAPGIDESRVRRSELPMV</sequence>